<evidence type="ECO:0000313" key="4">
    <source>
        <dbReference type="Proteomes" id="UP000573603"/>
    </source>
</evidence>
<dbReference type="AlphaFoldDB" id="A0A8H4YN03"/>
<evidence type="ECO:0000259" key="2">
    <source>
        <dbReference type="Pfam" id="PF24355"/>
    </source>
</evidence>
<organism evidence="3 4">
    <name type="scientific">Fusarium anthophilum</name>
    <dbReference type="NCBI Taxonomy" id="48485"/>
    <lineage>
        <taxon>Eukaryota</taxon>
        <taxon>Fungi</taxon>
        <taxon>Dikarya</taxon>
        <taxon>Ascomycota</taxon>
        <taxon>Pezizomycotina</taxon>
        <taxon>Sordariomycetes</taxon>
        <taxon>Hypocreomycetidae</taxon>
        <taxon>Hypocreales</taxon>
        <taxon>Nectriaceae</taxon>
        <taxon>Fusarium</taxon>
        <taxon>Fusarium fujikuroi species complex</taxon>
    </lineage>
</organism>
<dbReference type="Proteomes" id="UP000573603">
    <property type="component" value="Unassembled WGS sequence"/>
</dbReference>
<feature type="compositionally biased region" description="Polar residues" evidence="1">
    <location>
        <begin position="28"/>
        <end position="53"/>
    </location>
</feature>
<reference evidence="3 4" key="1">
    <citation type="journal article" date="2020" name="BMC Genomics">
        <title>Correction to: Identification and distribution of gene clusters required for synthesis of sphingolipid metabolism inhibitors in diverse species of the filamentous fungus Fusarium.</title>
        <authorList>
            <person name="Kim H.S."/>
            <person name="Lohmar J.M."/>
            <person name="Busman M."/>
            <person name="Brown D.W."/>
            <person name="Naumann T.A."/>
            <person name="Divon H.H."/>
            <person name="Lysoe E."/>
            <person name="Uhlig S."/>
            <person name="Proctor R.H."/>
        </authorList>
    </citation>
    <scope>NUCLEOTIDE SEQUENCE [LARGE SCALE GENOMIC DNA]</scope>
    <source>
        <strain evidence="3 4">NRRL 25214</strain>
    </source>
</reference>
<gene>
    <name evidence="3" type="ORF">FANTH_13671</name>
</gene>
<protein>
    <recommendedName>
        <fullName evidence="2">DUF7514 domain-containing protein</fullName>
    </recommendedName>
</protein>
<feature type="region of interest" description="Disordered" evidence="1">
    <location>
        <begin position="28"/>
        <end position="69"/>
    </location>
</feature>
<comment type="caution">
    <text evidence="3">The sequence shown here is derived from an EMBL/GenBank/DDBJ whole genome shotgun (WGS) entry which is preliminary data.</text>
</comment>
<accession>A0A8H4YN03</accession>
<evidence type="ECO:0000313" key="3">
    <source>
        <dbReference type="EMBL" id="KAF5230820.1"/>
    </source>
</evidence>
<sequence>MSLHDAYRAFRDFFHQVRDSLKQARTANAQIPGTWPTGTEQSPDYQLTGASSQRRQRLPYSPSNLPPDALQSLPIQYRQQQTLTGGYGPQPVATRLDPANFWGDLVILPPPSSPFAGQWQASHSLALLVDAIYHWAESTLPPFNEGGLSPQKVGWLLSMGDLSHNIQNVPSTSRSVFGSSAFTAPAPLLTREGYLRFILIGILIDPTTNFVNFNTFLSKIHPLMNPMTGGILPSSIPRYAFPATEDSKTKRYFTYV</sequence>
<feature type="domain" description="DUF7514" evidence="2">
    <location>
        <begin position="186"/>
        <end position="253"/>
    </location>
</feature>
<proteinExistence type="predicted"/>
<dbReference type="Pfam" id="PF24355">
    <property type="entry name" value="DUF7514"/>
    <property type="match status" value="1"/>
</dbReference>
<keyword evidence="4" id="KW-1185">Reference proteome</keyword>
<dbReference type="EMBL" id="JABEVY010000504">
    <property type="protein sequence ID" value="KAF5230820.1"/>
    <property type="molecule type" value="Genomic_DNA"/>
</dbReference>
<evidence type="ECO:0000256" key="1">
    <source>
        <dbReference type="SAM" id="MobiDB-lite"/>
    </source>
</evidence>
<name>A0A8H4YN03_9HYPO</name>
<dbReference type="InterPro" id="IPR055936">
    <property type="entry name" value="DUF7514"/>
</dbReference>